<evidence type="ECO:0000259" key="4">
    <source>
        <dbReference type="PROSITE" id="PS50949"/>
    </source>
</evidence>
<dbReference type="Pfam" id="PF07729">
    <property type="entry name" value="FCD"/>
    <property type="match status" value="1"/>
</dbReference>
<keyword evidence="3" id="KW-0804">Transcription</keyword>
<evidence type="ECO:0000256" key="1">
    <source>
        <dbReference type="ARBA" id="ARBA00023015"/>
    </source>
</evidence>
<organism evidence="5 6">
    <name type="scientific">Paenibacillus hexagrammi</name>
    <dbReference type="NCBI Taxonomy" id="2908839"/>
    <lineage>
        <taxon>Bacteria</taxon>
        <taxon>Bacillati</taxon>
        <taxon>Bacillota</taxon>
        <taxon>Bacilli</taxon>
        <taxon>Bacillales</taxon>
        <taxon>Paenibacillaceae</taxon>
        <taxon>Paenibacillus</taxon>
    </lineage>
</organism>
<evidence type="ECO:0000313" key="6">
    <source>
        <dbReference type="Proteomes" id="UP001649230"/>
    </source>
</evidence>
<name>A0ABY3SHX4_9BACL</name>
<dbReference type="InterPro" id="IPR036388">
    <property type="entry name" value="WH-like_DNA-bd_sf"/>
</dbReference>
<dbReference type="InterPro" id="IPR011711">
    <property type="entry name" value="GntR_C"/>
</dbReference>
<evidence type="ECO:0000256" key="2">
    <source>
        <dbReference type="ARBA" id="ARBA00023125"/>
    </source>
</evidence>
<reference evidence="5 6" key="1">
    <citation type="journal article" date="2024" name="Int. J. Syst. Evol. Microbiol.">
        <title>Paenibacillus hexagrammi sp. nov., a novel bacterium isolated from the gut content of Hexagrammos agrammus.</title>
        <authorList>
            <person name="Jung H.K."/>
            <person name="Kim D.G."/>
            <person name="Zin H."/>
            <person name="Park J."/>
            <person name="Jung H."/>
            <person name="Kim Y.O."/>
            <person name="Kong H.J."/>
            <person name="Kim J.W."/>
            <person name="Kim Y.S."/>
        </authorList>
    </citation>
    <scope>NUCLEOTIDE SEQUENCE [LARGE SCALE GENOMIC DNA]</scope>
    <source>
        <strain evidence="5 6">YPD9-1</strain>
    </source>
</reference>
<keyword evidence="6" id="KW-1185">Reference proteome</keyword>
<dbReference type="SMART" id="SM00345">
    <property type="entry name" value="HTH_GNTR"/>
    <property type="match status" value="1"/>
</dbReference>
<dbReference type="PANTHER" id="PTHR43537">
    <property type="entry name" value="TRANSCRIPTIONAL REGULATOR, GNTR FAMILY"/>
    <property type="match status" value="1"/>
</dbReference>
<dbReference type="InterPro" id="IPR008920">
    <property type="entry name" value="TF_FadR/GntR_C"/>
</dbReference>
<gene>
    <name evidence="5" type="ORF">L0M14_25135</name>
</gene>
<evidence type="ECO:0000313" key="5">
    <source>
        <dbReference type="EMBL" id="UJF32826.1"/>
    </source>
</evidence>
<dbReference type="PANTHER" id="PTHR43537:SF5">
    <property type="entry name" value="UXU OPERON TRANSCRIPTIONAL REGULATOR"/>
    <property type="match status" value="1"/>
</dbReference>
<dbReference type="CDD" id="cd07377">
    <property type="entry name" value="WHTH_GntR"/>
    <property type="match status" value="1"/>
</dbReference>
<dbReference type="RefSeq" id="WP_235119169.1">
    <property type="nucleotide sequence ID" value="NZ_CP090978.1"/>
</dbReference>
<dbReference type="SUPFAM" id="SSF46785">
    <property type="entry name" value="Winged helix' DNA-binding domain"/>
    <property type="match status" value="1"/>
</dbReference>
<keyword evidence="2" id="KW-0238">DNA-binding</keyword>
<evidence type="ECO:0000256" key="3">
    <source>
        <dbReference type="ARBA" id="ARBA00023163"/>
    </source>
</evidence>
<dbReference type="SUPFAM" id="SSF48008">
    <property type="entry name" value="GntR ligand-binding domain-like"/>
    <property type="match status" value="1"/>
</dbReference>
<dbReference type="PROSITE" id="PS50949">
    <property type="entry name" value="HTH_GNTR"/>
    <property type="match status" value="1"/>
</dbReference>
<protein>
    <submittedName>
        <fullName evidence="5">GntR family transcriptional regulator</fullName>
    </submittedName>
</protein>
<dbReference type="Gene3D" id="1.10.10.10">
    <property type="entry name" value="Winged helix-like DNA-binding domain superfamily/Winged helix DNA-binding domain"/>
    <property type="match status" value="1"/>
</dbReference>
<dbReference type="Gene3D" id="1.20.120.530">
    <property type="entry name" value="GntR ligand-binding domain-like"/>
    <property type="match status" value="1"/>
</dbReference>
<sequence length="234" mass="26899">MPNLSPLPPQLQRKSLGDQVYETIRESIVSLRLEPGSMIYENELSETLHVSRTPIREAIRLLVSEQLLEVLPQRGTRISPISERKVNEARFIREHLELGAFKLAARMWGLQDRQAERAKLDQLLAGQQEAGAAGDIELFLQHDEAFHRTIMEVTGNVTLMQVINHMRGHLNRLRYLALKEFHYLDQVIQEHKDLIAAIDQGDEALAGSRLERHIGKLDNEMPALRQMFPHFFTD</sequence>
<dbReference type="SMART" id="SM00895">
    <property type="entry name" value="FCD"/>
    <property type="match status" value="1"/>
</dbReference>
<feature type="domain" description="HTH gntR-type" evidence="4">
    <location>
        <begin position="14"/>
        <end position="81"/>
    </location>
</feature>
<dbReference type="Pfam" id="PF00392">
    <property type="entry name" value="GntR"/>
    <property type="match status" value="1"/>
</dbReference>
<dbReference type="InterPro" id="IPR036390">
    <property type="entry name" value="WH_DNA-bd_sf"/>
</dbReference>
<proteinExistence type="predicted"/>
<accession>A0ABY3SHX4</accession>
<dbReference type="Proteomes" id="UP001649230">
    <property type="component" value="Chromosome"/>
</dbReference>
<dbReference type="EMBL" id="CP090978">
    <property type="protein sequence ID" value="UJF32826.1"/>
    <property type="molecule type" value="Genomic_DNA"/>
</dbReference>
<dbReference type="InterPro" id="IPR000524">
    <property type="entry name" value="Tscrpt_reg_HTH_GntR"/>
</dbReference>
<keyword evidence="1" id="KW-0805">Transcription regulation</keyword>